<name>A0A9D4V814_ADICA</name>
<dbReference type="InterPro" id="IPR050108">
    <property type="entry name" value="CDK"/>
</dbReference>
<feature type="compositionally biased region" description="Low complexity" evidence="11">
    <location>
        <begin position="7"/>
        <end position="19"/>
    </location>
</feature>
<evidence type="ECO:0000256" key="11">
    <source>
        <dbReference type="SAM" id="MobiDB-lite"/>
    </source>
</evidence>
<dbReference type="GO" id="GO:0007346">
    <property type="term" value="P:regulation of mitotic cell cycle"/>
    <property type="evidence" value="ECO:0007669"/>
    <property type="project" value="TreeGrafter"/>
</dbReference>
<dbReference type="EMBL" id="JABFUD020000004">
    <property type="protein sequence ID" value="KAI5080637.1"/>
    <property type="molecule type" value="Genomic_DNA"/>
</dbReference>
<dbReference type="InterPro" id="IPR045267">
    <property type="entry name" value="CDK11/PITSLRE_STKc"/>
</dbReference>
<accession>A0A9D4V814</accession>
<evidence type="ECO:0000259" key="12">
    <source>
        <dbReference type="PROSITE" id="PS50011"/>
    </source>
</evidence>
<dbReference type="GO" id="GO:0010556">
    <property type="term" value="P:regulation of macromolecule biosynthetic process"/>
    <property type="evidence" value="ECO:0007669"/>
    <property type="project" value="UniProtKB-ARBA"/>
</dbReference>
<dbReference type="SMART" id="SM00220">
    <property type="entry name" value="S_TKc"/>
    <property type="match status" value="1"/>
</dbReference>
<dbReference type="OrthoDB" id="1732493at2759"/>
<dbReference type="Gene3D" id="3.30.200.20">
    <property type="entry name" value="Phosphorylase Kinase, domain 1"/>
    <property type="match status" value="1"/>
</dbReference>
<feature type="compositionally biased region" description="Basic and acidic residues" evidence="11">
    <location>
        <begin position="20"/>
        <end position="58"/>
    </location>
</feature>
<comment type="similarity">
    <text evidence="1">Belongs to the protein kinase superfamily. CMGC Ser/Thr protein kinase family. CDC2/CDKX subfamily.</text>
</comment>
<dbReference type="InterPro" id="IPR000719">
    <property type="entry name" value="Prot_kinase_dom"/>
</dbReference>
<evidence type="ECO:0000256" key="1">
    <source>
        <dbReference type="ARBA" id="ARBA00006485"/>
    </source>
</evidence>
<comment type="caution">
    <text evidence="13">The sequence shown here is derived from an EMBL/GenBank/DDBJ whole genome shotgun (WGS) entry which is preliminary data.</text>
</comment>
<keyword evidence="6" id="KW-0547">Nucleotide-binding</keyword>
<evidence type="ECO:0000256" key="8">
    <source>
        <dbReference type="ARBA" id="ARBA00022840"/>
    </source>
</evidence>
<evidence type="ECO:0000256" key="10">
    <source>
        <dbReference type="ARBA" id="ARBA00048367"/>
    </source>
</evidence>
<dbReference type="Gene3D" id="1.10.510.10">
    <property type="entry name" value="Transferase(Phosphotransferase) domain 1"/>
    <property type="match status" value="1"/>
</dbReference>
<organism evidence="13 14">
    <name type="scientific">Adiantum capillus-veneris</name>
    <name type="common">Maidenhair fern</name>
    <dbReference type="NCBI Taxonomy" id="13818"/>
    <lineage>
        <taxon>Eukaryota</taxon>
        <taxon>Viridiplantae</taxon>
        <taxon>Streptophyta</taxon>
        <taxon>Embryophyta</taxon>
        <taxon>Tracheophyta</taxon>
        <taxon>Polypodiopsida</taxon>
        <taxon>Polypodiidae</taxon>
        <taxon>Polypodiales</taxon>
        <taxon>Pteridineae</taxon>
        <taxon>Pteridaceae</taxon>
        <taxon>Vittarioideae</taxon>
        <taxon>Adiantum</taxon>
    </lineage>
</organism>
<dbReference type="InterPro" id="IPR011009">
    <property type="entry name" value="Kinase-like_dom_sf"/>
</dbReference>
<dbReference type="GO" id="GO:0005634">
    <property type="term" value="C:nucleus"/>
    <property type="evidence" value="ECO:0007669"/>
    <property type="project" value="TreeGrafter"/>
</dbReference>
<evidence type="ECO:0000256" key="4">
    <source>
        <dbReference type="ARBA" id="ARBA00022553"/>
    </source>
</evidence>
<keyword evidence="5" id="KW-0808">Transferase</keyword>
<feature type="compositionally biased region" description="Basic and acidic residues" evidence="11">
    <location>
        <begin position="99"/>
        <end position="114"/>
    </location>
</feature>
<dbReference type="CDD" id="cd07843">
    <property type="entry name" value="STKc_CDC2L1"/>
    <property type="match status" value="1"/>
</dbReference>
<keyword evidence="3" id="KW-0723">Serine/threonine-protein kinase</keyword>
<evidence type="ECO:0000256" key="2">
    <source>
        <dbReference type="ARBA" id="ARBA00012425"/>
    </source>
</evidence>
<dbReference type="PROSITE" id="PS50011">
    <property type="entry name" value="PROTEIN_KINASE_DOM"/>
    <property type="match status" value="1"/>
</dbReference>
<comment type="catalytic activity">
    <reaction evidence="9">
        <text>L-threonyl-[protein] + ATP = O-phospho-L-threonyl-[protein] + ADP + H(+)</text>
        <dbReference type="Rhea" id="RHEA:46608"/>
        <dbReference type="Rhea" id="RHEA-COMP:11060"/>
        <dbReference type="Rhea" id="RHEA-COMP:11605"/>
        <dbReference type="ChEBI" id="CHEBI:15378"/>
        <dbReference type="ChEBI" id="CHEBI:30013"/>
        <dbReference type="ChEBI" id="CHEBI:30616"/>
        <dbReference type="ChEBI" id="CHEBI:61977"/>
        <dbReference type="ChEBI" id="CHEBI:456216"/>
        <dbReference type="EC" id="2.7.11.22"/>
    </reaction>
</comment>
<evidence type="ECO:0000256" key="3">
    <source>
        <dbReference type="ARBA" id="ARBA00022527"/>
    </source>
</evidence>
<feature type="compositionally biased region" description="Pro residues" evidence="11">
    <location>
        <begin position="303"/>
        <end position="312"/>
    </location>
</feature>
<dbReference type="SUPFAM" id="SSF56112">
    <property type="entry name" value="Protein kinase-like (PK-like)"/>
    <property type="match status" value="1"/>
</dbReference>
<dbReference type="PANTHER" id="PTHR24056:SF107">
    <property type="entry name" value="CYCLIN-DEPENDENT KINASE 11A-RELATED"/>
    <property type="match status" value="1"/>
</dbReference>
<dbReference type="Proteomes" id="UP000886520">
    <property type="component" value="Chromosome 4"/>
</dbReference>
<dbReference type="AlphaFoldDB" id="A0A9D4V814"/>
<dbReference type="InterPro" id="IPR008271">
    <property type="entry name" value="Ser/Thr_kinase_AS"/>
</dbReference>
<feature type="region of interest" description="Disordered" evidence="11">
    <location>
        <begin position="818"/>
        <end position="858"/>
    </location>
</feature>
<feature type="region of interest" description="Disordered" evidence="11">
    <location>
        <begin position="1"/>
        <end position="140"/>
    </location>
</feature>
<evidence type="ECO:0000256" key="9">
    <source>
        <dbReference type="ARBA" id="ARBA00047811"/>
    </source>
</evidence>
<proteinExistence type="inferred from homology"/>
<evidence type="ECO:0000256" key="6">
    <source>
        <dbReference type="ARBA" id="ARBA00022741"/>
    </source>
</evidence>
<evidence type="ECO:0000256" key="5">
    <source>
        <dbReference type="ARBA" id="ARBA00022679"/>
    </source>
</evidence>
<dbReference type="Pfam" id="PF00069">
    <property type="entry name" value="Pkinase"/>
    <property type="match status" value="1"/>
</dbReference>
<comment type="catalytic activity">
    <reaction evidence="10">
        <text>L-seryl-[protein] + ATP = O-phospho-L-seryl-[protein] + ADP + H(+)</text>
        <dbReference type="Rhea" id="RHEA:17989"/>
        <dbReference type="Rhea" id="RHEA-COMP:9863"/>
        <dbReference type="Rhea" id="RHEA-COMP:11604"/>
        <dbReference type="ChEBI" id="CHEBI:15378"/>
        <dbReference type="ChEBI" id="CHEBI:29999"/>
        <dbReference type="ChEBI" id="CHEBI:30616"/>
        <dbReference type="ChEBI" id="CHEBI:83421"/>
        <dbReference type="ChEBI" id="CHEBI:456216"/>
        <dbReference type="EC" id="2.7.11.22"/>
    </reaction>
</comment>
<evidence type="ECO:0000313" key="14">
    <source>
        <dbReference type="Proteomes" id="UP000886520"/>
    </source>
</evidence>
<evidence type="ECO:0000313" key="13">
    <source>
        <dbReference type="EMBL" id="KAI5080637.1"/>
    </source>
</evidence>
<keyword evidence="4" id="KW-0597">Phosphoprotein</keyword>
<dbReference type="GO" id="GO:0005524">
    <property type="term" value="F:ATP binding"/>
    <property type="evidence" value="ECO:0007669"/>
    <property type="project" value="UniProtKB-KW"/>
</dbReference>
<feature type="compositionally biased region" description="Pro residues" evidence="11">
    <location>
        <begin position="206"/>
        <end position="230"/>
    </location>
</feature>
<dbReference type="FunFam" id="3.30.200.20:FF:000172">
    <property type="entry name" value="cyclin-dependent kinase G-2 isoform X1"/>
    <property type="match status" value="1"/>
</dbReference>
<feature type="compositionally biased region" description="Low complexity" evidence="11">
    <location>
        <begin position="253"/>
        <end position="291"/>
    </location>
</feature>
<keyword evidence="7" id="KW-0418">Kinase</keyword>
<dbReference type="FunFam" id="1.10.510.10:FF:000211">
    <property type="entry name" value="Cyclin-dependent kinase G-2"/>
    <property type="match status" value="1"/>
</dbReference>
<feature type="compositionally biased region" description="Basic and acidic residues" evidence="11">
    <location>
        <begin position="402"/>
        <end position="415"/>
    </location>
</feature>
<dbReference type="GO" id="GO:0080090">
    <property type="term" value="P:regulation of primary metabolic process"/>
    <property type="evidence" value="ECO:0007669"/>
    <property type="project" value="UniProtKB-ARBA"/>
</dbReference>
<sequence length="858" mass="95339">MADSHHGSSSSRSRVSSSHSADRNSLDYKDSYYTKERERSRDGDRYRRDTSRDERDASSRPSLQLSERDFYSSDRSRVPEKNRLSPSSSDGSPYSGSPHDYHSLEDKDAEREPGELSSGSLPDDYATTDSGKSSKRSKSVYDGLAADTDASHGSPTLKKRKFTPIVWDLDDQHTHKGSNHAGELTSSSSKTGASAKAQPRSSPNVATPPLPPPSSNKLPSPPLPPPPPLPFAIKRQSPHHRTPPANVTRETPPKSSSRPSLTPPSTTHTSVARALSSSAPKSGSASSGSKKTNISRASYMSPSPSPENPPFSPANVEISGDSSQREARMSNNSKRVSLAPEYSDEGQLSGSPTQEEDDAYTAPVPRNIAASRWAEESTPPSEGKFAGGKPRTHQSTSTESDEGGRLSADEGRARDVASPSMSPEPGEYIKEKPETVQEATGVSGTLIENEDDHYEKDLNDRELLDLDKDTGGGSEEEHPEVDSEEEKQVPVQVAPPVRVINMLQGCRSVDEFERLNKIDEGTYGVVYRARNKKTGEIVALKKVKMEKEREGFPMTSLREINVLLSIHHPSIVDVKEVVVGSNLDSIFMVMEYMEHDLKGLMETIKQPFSQSEVKCLMLQLFEGVKHLHDNWVLHRDLKTSNLLLNNRGELKICDFGLARQYGSPLKTYTHMVVTLWYRAPELLLGCKQYSTAVDMWSLGCIMAEFLAKEPLFNGKNELDQLDKIFKVLGTPNETIWPDFSKLPGVKVNYVKQPFNKLREKFPPTAFAGRPPLSEKGFNLLNRLLLYDPKKRITAEEALQHEWFKEVPLPKMKELMPTYPARSEHERRSRRLQKSPDPLVEQRKRELRQAELGAGGLFG</sequence>
<dbReference type="PANTHER" id="PTHR24056">
    <property type="entry name" value="CELL DIVISION PROTEIN KINASE"/>
    <property type="match status" value="1"/>
</dbReference>
<dbReference type="EC" id="2.7.11.22" evidence="2"/>
<feature type="compositionally biased region" description="Low complexity" evidence="11">
    <location>
        <begin position="85"/>
        <end position="98"/>
    </location>
</feature>
<feature type="compositionally biased region" description="Basic and acidic residues" evidence="11">
    <location>
        <begin position="453"/>
        <end position="470"/>
    </location>
</feature>
<feature type="domain" description="Protein kinase" evidence="12">
    <location>
        <begin position="512"/>
        <end position="803"/>
    </location>
</feature>
<reference evidence="13" key="1">
    <citation type="submission" date="2021-01" db="EMBL/GenBank/DDBJ databases">
        <title>Adiantum capillus-veneris genome.</title>
        <authorList>
            <person name="Fang Y."/>
            <person name="Liao Q."/>
        </authorList>
    </citation>
    <scope>NUCLEOTIDE SEQUENCE</scope>
    <source>
        <strain evidence="13">H3</strain>
        <tissue evidence="13">Leaf</tissue>
    </source>
</reference>
<keyword evidence="8" id="KW-0067">ATP-binding</keyword>
<feature type="compositionally biased region" description="Basic and acidic residues" evidence="11">
    <location>
        <begin position="839"/>
        <end position="848"/>
    </location>
</feature>
<feature type="compositionally biased region" description="Basic and acidic residues" evidence="11">
    <location>
        <begin position="66"/>
        <end position="83"/>
    </location>
</feature>
<dbReference type="GO" id="GO:0004693">
    <property type="term" value="F:cyclin-dependent protein serine/threonine kinase activity"/>
    <property type="evidence" value="ECO:0007669"/>
    <property type="project" value="UniProtKB-EC"/>
</dbReference>
<keyword evidence="14" id="KW-1185">Reference proteome</keyword>
<evidence type="ECO:0000256" key="7">
    <source>
        <dbReference type="ARBA" id="ARBA00022777"/>
    </source>
</evidence>
<feature type="region of interest" description="Disordered" evidence="11">
    <location>
        <begin position="171"/>
        <end position="490"/>
    </location>
</feature>
<gene>
    <name evidence="13" type="ORF">GOP47_0003820</name>
</gene>
<protein>
    <recommendedName>
        <fullName evidence="2">cyclin-dependent kinase</fullName>
        <ecNumber evidence="2">2.7.11.22</ecNumber>
    </recommendedName>
</protein>
<dbReference type="PROSITE" id="PS00108">
    <property type="entry name" value="PROTEIN_KINASE_ST"/>
    <property type="match status" value="1"/>
</dbReference>
<feature type="compositionally biased region" description="Low complexity" evidence="11">
    <location>
        <begin position="185"/>
        <end position="197"/>
    </location>
</feature>